<keyword evidence="4" id="KW-1185">Reference proteome</keyword>
<keyword evidence="1" id="KW-0732">Signal</keyword>
<evidence type="ECO:0000313" key="4">
    <source>
        <dbReference type="Proteomes" id="UP000587527"/>
    </source>
</evidence>
<dbReference type="EMBL" id="JACHMN010000001">
    <property type="protein sequence ID" value="MBB5866911.1"/>
    <property type="molecule type" value="Genomic_DNA"/>
</dbReference>
<dbReference type="AlphaFoldDB" id="A0A841BJ34"/>
<accession>A0A841BJ34</accession>
<comment type="caution">
    <text evidence="3">The sequence shown here is derived from an EMBL/GenBank/DDBJ whole genome shotgun (WGS) entry which is preliminary data.</text>
</comment>
<evidence type="ECO:0000256" key="1">
    <source>
        <dbReference type="SAM" id="SignalP"/>
    </source>
</evidence>
<name>A0A841BJ34_9ACTN</name>
<reference evidence="3 4" key="1">
    <citation type="submission" date="2020-08" db="EMBL/GenBank/DDBJ databases">
        <title>Sequencing the genomes of 1000 actinobacteria strains.</title>
        <authorList>
            <person name="Klenk H.-P."/>
        </authorList>
    </citation>
    <scope>NUCLEOTIDE SEQUENCE [LARGE SCALE GENOMIC DNA]</scope>
    <source>
        <strain evidence="3 4">DSM 45362</strain>
    </source>
</reference>
<evidence type="ECO:0000313" key="3">
    <source>
        <dbReference type="EMBL" id="MBB5866911.1"/>
    </source>
</evidence>
<dbReference type="Proteomes" id="UP000587527">
    <property type="component" value="Unassembled WGS sequence"/>
</dbReference>
<sequence>MLKTRLAQVLVAVMVAIAAPAAVAAPAHAASCPTDATDADGRAVPGGWLICGTNDAWAWYDGRRHYFVVGTDNAIWHTWQTCKGNCGYAAWSSLGGSAQNFINWGTYTQAGRAALEIVMRASNGSLMCKNYNGTYTGAWWPSTTGWTSNGADCLIF</sequence>
<evidence type="ECO:0000259" key="2">
    <source>
        <dbReference type="Pfam" id="PF26607"/>
    </source>
</evidence>
<dbReference type="RefSeq" id="WP_184831072.1">
    <property type="nucleotide sequence ID" value="NZ_JACHMN010000001.1"/>
</dbReference>
<organism evidence="3 4">
    <name type="scientific">Allocatelliglobosispora scoriae</name>
    <dbReference type="NCBI Taxonomy" id="643052"/>
    <lineage>
        <taxon>Bacteria</taxon>
        <taxon>Bacillati</taxon>
        <taxon>Actinomycetota</taxon>
        <taxon>Actinomycetes</taxon>
        <taxon>Micromonosporales</taxon>
        <taxon>Micromonosporaceae</taxon>
        <taxon>Allocatelliglobosispora</taxon>
    </lineage>
</organism>
<gene>
    <name evidence="3" type="ORF">F4553_000290</name>
</gene>
<proteinExistence type="predicted"/>
<dbReference type="SUPFAM" id="SSF89372">
    <property type="entry name" value="Fucose-specific lectin"/>
    <property type="match status" value="1"/>
</dbReference>
<protein>
    <recommendedName>
        <fullName evidence="2">PLL-like beta propeller domain-containing protein</fullName>
    </recommendedName>
</protein>
<dbReference type="Pfam" id="PF26607">
    <property type="entry name" value="DUF8189"/>
    <property type="match status" value="1"/>
</dbReference>
<feature type="signal peptide" evidence="1">
    <location>
        <begin position="1"/>
        <end position="24"/>
    </location>
</feature>
<feature type="domain" description="PLL-like beta propeller" evidence="2">
    <location>
        <begin position="60"/>
        <end position="144"/>
    </location>
</feature>
<feature type="chain" id="PRO_5039248272" description="PLL-like beta propeller domain-containing protein" evidence="1">
    <location>
        <begin position="25"/>
        <end position="156"/>
    </location>
</feature>
<dbReference type="InterPro" id="IPR058502">
    <property type="entry name" value="PLL-like_beta-prop"/>
</dbReference>